<dbReference type="PANTHER" id="PTHR22888">
    <property type="entry name" value="CYTOCHROME C OXIDASE, SUBUNIT II"/>
    <property type="match status" value="1"/>
</dbReference>
<dbReference type="InterPro" id="IPR008972">
    <property type="entry name" value="Cupredoxin"/>
</dbReference>
<keyword evidence="10" id="KW-1278">Translocase</keyword>
<dbReference type="PANTHER" id="PTHR22888:SF9">
    <property type="entry name" value="CYTOCHROME C OXIDASE SUBUNIT 2"/>
    <property type="match status" value="1"/>
</dbReference>
<dbReference type="PROSITE" id="PS00078">
    <property type="entry name" value="COX2"/>
    <property type="match status" value="1"/>
</dbReference>
<evidence type="ECO:0000259" key="20">
    <source>
        <dbReference type="PROSITE" id="PS50999"/>
    </source>
</evidence>
<evidence type="ECO:0000256" key="1">
    <source>
        <dbReference type="ARBA" id="ARBA00004448"/>
    </source>
</evidence>
<comment type="cofactor">
    <cofactor evidence="17">
        <name>Cu cation</name>
        <dbReference type="ChEBI" id="CHEBI:23378"/>
    </cofactor>
    <text evidence="17">Binds a copper A center.</text>
</comment>
<feature type="transmembrane region" description="Helical" evidence="18">
    <location>
        <begin position="27"/>
        <end position="52"/>
    </location>
</feature>
<dbReference type="InterPro" id="IPR011759">
    <property type="entry name" value="Cyt_c_oxidase_su2_TM_dom"/>
</dbReference>
<comment type="similarity">
    <text evidence="2 17">Belongs to the cytochrome c oxidase subunit 2 family.</text>
</comment>
<feature type="domain" description="Cytochrome oxidase subunit II transmembrane region profile" evidence="20">
    <location>
        <begin position="1"/>
        <end position="91"/>
    </location>
</feature>
<evidence type="ECO:0000256" key="2">
    <source>
        <dbReference type="ARBA" id="ARBA00007866"/>
    </source>
</evidence>
<organism evidence="21">
    <name type="scientific">Asymmetron lucayanum</name>
    <dbReference type="NCBI Taxonomy" id="223987"/>
    <lineage>
        <taxon>Eukaryota</taxon>
        <taxon>Metazoa</taxon>
        <taxon>Chordata</taxon>
        <taxon>Cephalochordata</taxon>
        <taxon>Leptocardii</taxon>
        <taxon>Amphioxiformes</taxon>
        <taxon>Branchiostomatidae</taxon>
        <taxon>Asymmetron</taxon>
    </lineage>
</organism>
<evidence type="ECO:0000256" key="4">
    <source>
        <dbReference type="ARBA" id="ARBA00022448"/>
    </source>
</evidence>
<keyword evidence="6 17" id="KW-0812">Transmembrane</keyword>
<evidence type="ECO:0000256" key="5">
    <source>
        <dbReference type="ARBA" id="ARBA00022660"/>
    </source>
</evidence>
<evidence type="ECO:0000256" key="11">
    <source>
        <dbReference type="ARBA" id="ARBA00022982"/>
    </source>
</evidence>
<dbReference type="InterPro" id="IPR034210">
    <property type="entry name" value="CcO_II_C"/>
</dbReference>
<dbReference type="NCBIfam" id="TIGR02866">
    <property type="entry name" value="CoxB"/>
    <property type="match status" value="1"/>
</dbReference>
<comment type="function">
    <text evidence="17">Component of the cytochrome c oxidase, the last enzyme in the mitochondrial electron transport chain which drives oxidative phosphorylation. The respiratory chain contains 3 multisubunit complexes succinate dehydrogenase (complex II, CII), ubiquinol-cytochrome c oxidoreductase (cytochrome b-c1 complex, complex III, CIII) and cytochrome c oxidase (complex IV, CIV), that cooperate to transfer electrons derived from NADH and succinate to molecular oxygen, creating an electrochemical gradient over the inner membrane that drives transmembrane transport and the ATP synthase. Cytochrome c oxidase is the component of the respiratory chain that catalyzes the reduction of oxygen to water. Electrons originating from reduced cytochrome c in the intermembrane space (IMS) are transferred via the dinuclear copper A center (CU(A)) of subunit 2 and heme A of subunit 1 to the active site in subunit 1, a binuclear center (BNC) formed by heme A3 and copper B (CU(B)). The BNC reduces molecular oxygen to 2 water molecules using 4 electrons from cytochrome c in the IMS and 4 protons from the mitochondrial matrix.</text>
</comment>
<dbReference type="GO" id="GO:0005743">
    <property type="term" value="C:mitochondrial inner membrane"/>
    <property type="evidence" value="ECO:0007669"/>
    <property type="project" value="UniProtKB-SubCell"/>
</dbReference>
<dbReference type="GO" id="GO:0016491">
    <property type="term" value="F:oxidoreductase activity"/>
    <property type="evidence" value="ECO:0007669"/>
    <property type="project" value="InterPro"/>
</dbReference>
<dbReference type="InterPro" id="IPR036257">
    <property type="entry name" value="Cyt_c_oxidase_su2_TM_sf"/>
</dbReference>
<sequence>MATPAQLGLTDAASPVMEEMIYFHDHVMLVLILITCLISYSMTVLMTSTYLYRFLTDGHVIETVWTIVPAIILAVVALPSLKLLYLTDELDTPQLTIKTVGHQWYWSYEYTDYYDIEFDSYMLPTADISDGAARLLEVDNRVVLPVDTSIRMLVTAADVLHSWTIPALGLKMDAVPGRLNQLAMQCSRVGTFYGQCSEICGANHSFMPIVIEAVPVEVFETWCDTMLDEE</sequence>
<dbReference type="GO" id="GO:0004129">
    <property type="term" value="F:cytochrome-c oxidase activity"/>
    <property type="evidence" value="ECO:0007669"/>
    <property type="project" value="UniProtKB-EC"/>
</dbReference>
<geneLocation type="mitochondrion" evidence="21"/>
<reference evidence="21" key="1">
    <citation type="submission" date="2015-10" db="EMBL/GenBank/DDBJ databases">
        <title>Evolutionary history of the amphioxus lineage based on mitogenomic.</title>
        <authorList>
            <person name="Igawa T."/>
            <person name="Li K.-L."/>
            <person name="Yong L.W."/>
            <person name="Hs A."/>
            <person name="Suzuki D."/>
            <person name="Morov A.R."/>
            <person name="Wang Y."/>
            <person name="Nozawa M."/>
            <person name="Lin C.-Y."/>
            <person name="Yu J.S."/>
            <person name="Henmi Y."/>
            <person name="Yasui K."/>
        </authorList>
    </citation>
    <scope>NUCLEOTIDE SEQUENCE</scope>
    <source>
        <strain evidence="21">Al-5</strain>
    </source>
</reference>
<dbReference type="Gene3D" id="2.60.40.420">
    <property type="entry name" value="Cupredoxins - blue copper proteins"/>
    <property type="match status" value="1"/>
</dbReference>
<evidence type="ECO:0000256" key="18">
    <source>
        <dbReference type="SAM" id="Phobius"/>
    </source>
</evidence>
<evidence type="ECO:0000256" key="13">
    <source>
        <dbReference type="ARBA" id="ARBA00023008"/>
    </source>
</evidence>
<proteinExistence type="inferred from homology"/>
<comment type="subcellular location">
    <subcellularLocation>
        <location evidence="1 17">Mitochondrion inner membrane</location>
        <topology evidence="1 17">Multi-pass membrane protein</topology>
    </subcellularLocation>
</comment>
<gene>
    <name evidence="21" type="primary">COX2</name>
</gene>
<keyword evidence="15 17" id="KW-0472">Membrane</keyword>
<keyword evidence="5 17" id="KW-0679">Respiratory chain</keyword>
<name>A0A173N1L8_9BRAN</name>
<evidence type="ECO:0000256" key="16">
    <source>
        <dbReference type="ARBA" id="ARBA00049512"/>
    </source>
</evidence>
<evidence type="ECO:0000256" key="6">
    <source>
        <dbReference type="ARBA" id="ARBA00022692"/>
    </source>
</evidence>
<dbReference type="SUPFAM" id="SSF81464">
    <property type="entry name" value="Cytochrome c oxidase subunit II-like, transmembrane region"/>
    <property type="match status" value="1"/>
</dbReference>
<keyword evidence="11 17" id="KW-0249">Electron transport</keyword>
<feature type="transmembrane region" description="Helical" evidence="18">
    <location>
        <begin position="64"/>
        <end position="85"/>
    </location>
</feature>
<evidence type="ECO:0000256" key="9">
    <source>
        <dbReference type="ARBA" id="ARBA00022842"/>
    </source>
</evidence>
<keyword evidence="13 17" id="KW-0186">Copper</keyword>
<evidence type="ECO:0000313" key="21">
    <source>
        <dbReference type="EMBL" id="BAV13734.1"/>
    </source>
</evidence>
<evidence type="ECO:0000256" key="10">
    <source>
        <dbReference type="ARBA" id="ARBA00022967"/>
    </source>
</evidence>
<dbReference type="FunFam" id="1.10.287.90:FF:000001">
    <property type="entry name" value="Cytochrome c oxidase subunit 2"/>
    <property type="match status" value="1"/>
</dbReference>
<dbReference type="Gene3D" id="1.10.287.90">
    <property type="match status" value="1"/>
</dbReference>
<dbReference type="GO" id="GO:0005507">
    <property type="term" value="F:copper ion binding"/>
    <property type="evidence" value="ECO:0007669"/>
    <property type="project" value="InterPro"/>
</dbReference>
<keyword evidence="7 17" id="KW-0479">Metal-binding</keyword>
<evidence type="ECO:0000256" key="3">
    <source>
        <dbReference type="ARBA" id="ARBA00015946"/>
    </source>
</evidence>
<dbReference type="InterPro" id="IPR045187">
    <property type="entry name" value="CcO_II"/>
</dbReference>
<accession>A0A173N1L8</accession>
<protein>
    <recommendedName>
        <fullName evidence="3 17">Cytochrome c oxidase subunit 2</fullName>
    </recommendedName>
</protein>
<evidence type="ECO:0000256" key="8">
    <source>
        <dbReference type="ARBA" id="ARBA00022792"/>
    </source>
</evidence>
<dbReference type="InterPro" id="IPR001505">
    <property type="entry name" value="Copper_CuA"/>
</dbReference>
<dbReference type="PROSITE" id="PS50857">
    <property type="entry name" value="COX2_CUA"/>
    <property type="match status" value="1"/>
</dbReference>
<keyword evidence="8 17" id="KW-0999">Mitochondrion inner membrane</keyword>
<evidence type="ECO:0000256" key="7">
    <source>
        <dbReference type="ARBA" id="ARBA00022723"/>
    </source>
</evidence>
<dbReference type="PROSITE" id="PS50999">
    <property type="entry name" value="COX2_TM"/>
    <property type="match status" value="1"/>
</dbReference>
<dbReference type="InterPro" id="IPR002429">
    <property type="entry name" value="CcO_II-like_C"/>
</dbReference>
<dbReference type="PRINTS" id="PR01166">
    <property type="entry name" value="CYCOXIDASEII"/>
</dbReference>
<dbReference type="AlphaFoldDB" id="A0A173N1L8"/>
<dbReference type="FunFam" id="2.60.40.420:FF:000001">
    <property type="entry name" value="Cytochrome c oxidase subunit 2"/>
    <property type="match status" value="1"/>
</dbReference>
<keyword evidence="4 17" id="KW-0813">Transport</keyword>
<evidence type="ECO:0000256" key="17">
    <source>
        <dbReference type="RuleBase" id="RU000457"/>
    </source>
</evidence>
<dbReference type="Pfam" id="PF00116">
    <property type="entry name" value="COX2"/>
    <property type="match status" value="1"/>
</dbReference>
<dbReference type="Pfam" id="PF02790">
    <property type="entry name" value="COX2_TM"/>
    <property type="match status" value="1"/>
</dbReference>
<comment type="catalytic activity">
    <reaction evidence="16">
        <text>4 Fe(II)-[cytochrome c] + O2 + 8 H(+)(in) = 4 Fe(III)-[cytochrome c] + 2 H2O + 4 H(+)(out)</text>
        <dbReference type="Rhea" id="RHEA:11436"/>
        <dbReference type="Rhea" id="RHEA-COMP:10350"/>
        <dbReference type="Rhea" id="RHEA-COMP:14399"/>
        <dbReference type="ChEBI" id="CHEBI:15377"/>
        <dbReference type="ChEBI" id="CHEBI:15378"/>
        <dbReference type="ChEBI" id="CHEBI:15379"/>
        <dbReference type="ChEBI" id="CHEBI:29033"/>
        <dbReference type="ChEBI" id="CHEBI:29034"/>
        <dbReference type="EC" id="7.1.1.9"/>
    </reaction>
    <physiologicalReaction direction="left-to-right" evidence="16">
        <dbReference type="Rhea" id="RHEA:11437"/>
    </physiologicalReaction>
</comment>
<dbReference type="CDD" id="cd13912">
    <property type="entry name" value="CcO_II_C"/>
    <property type="match status" value="1"/>
</dbReference>
<evidence type="ECO:0000256" key="14">
    <source>
        <dbReference type="ARBA" id="ARBA00023128"/>
    </source>
</evidence>
<dbReference type="SUPFAM" id="SSF49503">
    <property type="entry name" value="Cupredoxins"/>
    <property type="match status" value="1"/>
</dbReference>
<keyword evidence="9" id="KW-0460">Magnesium</keyword>
<evidence type="ECO:0000256" key="15">
    <source>
        <dbReference type="ARBA" id="ARBA00023136"/>
    </source>
</evidence>
<dbReference type="GO" id="GO:0042773">
    <property type="term" value="P:ATP synthesis coupled electron transport"/>
    <property type="evidence" value="ECO:0007669"/>
    <property type="project" value="TreeGrafter"/>
</dbReference>
<evidence type="ECO:0000256" key="12">
    <source>
        <dbReference type="ARBA" id="ARBA00022989"/>
    </source>
</evidence>
<evidence type="ECO:0000259" key="19">
    <source>
        <dbReference type="PROSITE" id="PS50857"/>
    </source>
</evidence>
<keyword evidence="14 17" id="KW-0496">Mitochondrion</keyword>
<feature type="domain" description="Cytochrome oxidase subunit II copper A binding" evidence="19">
    <location>
        <begin position="92"/>
        <end position="225"/>
    </location>
</feature>
<dbReference type="InterPro" id="IPR014222">
    <property type="entry name" value="Cyt_c_oxidase_su2"/>
</dbReference>
<dbReference type="EMBL" id="AP015021">
    <property type="protein sequence ID" value="BAV13734.1"/>
    <property type="molecule type" value="Genomic_DNA"/>
</dbReference>
<keyword evidence="12 18" id="KW-1133">Transmembrane helix</keyword>